<feature type="domain" description="GP-PDE" evidence="2">
    <location>
        <begin position="20"/>
        <end position="306"/>
    </location>
</feature>
<dbReference type="RefSeq" id="WP_201687342.1">
    <property type="nucleotide sequence ID" value="NZ_JAEQND010000002.1"/>
</dbReference>
<dbReference type="CDD" id="cd08567">
    <property type="entry name" value="GDPD_SpGDE_like"/>
    <property type="match status" value="1"/>
</dbReference>
<feature type="signal peptide" evidence="1">
    <location>
        <begin position="1"/>
        <end position="19"/>
    </location>
</feature>
<accession>A0ABS1JIQ8</accession>
<dbReference type="SUPFAM" id="SSF51695">
    <property type="entry name" value="PLC-like phosphodiesterases"/>
    <property type="match status" value="1"/>
</dbReference>
<evidence type="ECO:0000259" key="2">
    <source>
        <dbReference type="PROSITE" id="PS51704"/>
    </source>
</evidence>
<feature type="chain" id="PRO_5045408289" evidence="1">
    <location>
        <begin position="20"/>
        <end position="318"/>
    </location>
</feature>
<proteinExistence type="predicted"/>
<evidence type="ECO:0000313" key="3">
    <source>
        <dbReference type="EMBL" id="MBL0424091.1"/>
    </source>
</evidence>
<keyword evidence="1" id="KW-0732">Signal</keyword>
<dbReference type="PROSITE" id="PS51704">
    <property type="entry name" value="GP_PDE"/>
    <property type="match status" value="1"/>
</dbReference>
<gene>
    <name evidence="3" type="ORF">JI746_03140</name>
</gene>
<dbReference type="Pfam" id="PF03009">
    <property type="entry name" value="GDPD"/>
    <property type="match status" value="1"/>
</dbReference>
<keyword evidence="4" id="KW-1185">Reference proteome</keyword>
<organism evidence="3 4">
    <name type="scientific">Ramlibacter alkalitolerans</name>
    <dbReference type="NCBI Taxonomy" id="2039631"/>
    <lineage>
        <taxon>Bacteria</taxon>
        <taxon>Pseudomonadati</taxon>
        <taxon>Pseudomonadota</taxon>
        <taxon>Betaproteobacteria</taxon>
        <taxon>Burkholderiales</taxon>
        <taxon>Comamonadaceae</taxon>
        <taxon>Ramlibacter</taxon>
    </lineage>
</organism>
<reference evidence="3 4" key="1">
    <citation type="journal article" date="2017" name="Int. J. Syst. Evol. Microbiol.">
        <title>Ramlibacter alkalitolerans sp. nov., alkali-tolerant bacterium isolated from soil of ginseng.</title>
        <authorList>
            <person name="Lee D.H."/>
            <person name="Cha C.J."/>
        </authorList>
    </citation>
    <scope>NUCLEOTIDE SEQUENCE [LARGE SCALE GENOMIC DNA]</scope>
    <source>
        <strain evidence="3 4">KACC 19305</strain>
    </source>
</reference>
<dbReference type="PANTHER" id="PTHR46211:SF14">
    <property type="entry name" value="GLYCEROPHOSPHODIESTER PHOSPHODIESTERASE"/>
    <property type="match status" value="1"/>
</dbReference>
<evidence type="ECO:0000256" key="1">
    <source>
        <dbReference type="SAM" id="SignalP"/>
    </source>
</evidence>
<dbReference type="Gene3D" id="3.20.20.190">
    <property type="entry name" value="Phosphatidylinositol (PI) phosphodiesterase"/>
    <property type="match status" value="1"/>
</dbReference>
<comment type="caution">
    <text evidence="3">The sequence shown here is derived from an EMBL/GenBank/DDBJ whole genome shotgun (WGS) entry which is preliminary data.</text>
</comment>
<dbReference type="EMBL" id="JAEQND010000002">
    <property type="protein sequence ID" value="MBL0424091.1"/>
    <property type="molecule type" value="Genomic_DNA"/>
</dbReference>
<evidence type="ECO:0000313" key="4">
    <source>
        <dbReference type="Proteomes" id="UP000622707"/>
    </source>
</evidence>
<sequence>MFRHLVVLAALSVSAAAWAFDLQGHRGARGLRPENTLPAFEHALSIGVDTLELDVGVTADDVVVISHDPFLNPLIARDASGQWLPGPRGPLLRELTLAQVQSFDVGRIQPGTAYAKTFETQQAVDGTRVPTLAHLFDAVKARHADAVRFNIETKTDPTQPGETVSPEAMTRRLLQVVNDAGMASRVSIQSFDWRTLQIVQQLAPAIPTVYLTVQSPGNDNTRDGTWTAGMRFADHGSAPKMVQAAGGKVWSPNQGALTEALVRQAQALGLKVIPWTVNDPAVIDRLIGWGVDGVISDYPDRVREVMARRGLALPAPVR</sequence>
<dbReference type="Proteomes" id="UP000622707">
    <property type="component" value="Unassembled WGS sequence"/>
</dbReference>
<protein>
    <submittedName>
        <fullName evidence="3">Glycerophosphodiester phosphodiesterase</fullName>
    </submittedName>
</protein>
<dbReference type="InterPro" id="IPR030395">
    <property type="entry name" value="GP_PDE_dom"/>
</dbReference>
<dbReference type="PANTHER" id="PTHR46211">
    <property type="entry name" value="GLYCEROPHOSPHORYL DIESTER PHOSPHODIESTERASE"/>
    <property type="match status" value="1"/>
</dbReference>
<name>A0ABS1JIQ8_9BURK</name>
<dbReference type="InterPro" id="IPR017946">
    <property type="entry name" value="PLC-like_Pdiesterase_TIM-brl"/>
</dbReference>